<protein>
    <submittedName>
        <fullName evidence="1">Uncharacterized protein</fullName>
    </submittedName>
</protein>
<gene>
    <name evidence="1" type="ORF">OEZ60_07360</name>
</gene>
<evidence type="ECO:0000313" key="2">
    <source>
        <dbReference type="Proteomes" id="UP001209535"/>
    </source>
</evidence>
<comment type="caution">
    <text evidence="1">The sequence shown here is derived from an EMBL/GenBank/DDBJ whole genome shotgun (WGS) entry which is preliminary data.</text>
</comment>
<organism evidence="1 2">
    <name type="scientific">Albidovulum salinarum</name>
    <dbReference type="NCBI Taxonomy" id="2984153"/>
    <lineage>
        <taxon>Bacteria</taxon>
        <taxon>Pseudomonadati</taxon>
        <taxon>Pseudomonadota</taxon>
        <taxon>Alphaproteobacteria</taxon>
        <taxon>Rhodobacterales</taxon>
        <taxon>Paracoccaceae</taxon>
        <taxon>Albidovulum</taxon>
    </lineage>
</organism>
<dbReference type="Proteomes" id="UP001209535">
    <property type="component" value="Unassembled WGS sequence"/>
</dbReference>
<proteinExistence type="predicted"/>
<sequence>MRAFGSAFPAVDLEAFRESAKFRDWSVIPKIGDEDMLAICCRNERLTGRDLTLLIHTGKLVAERDAANSEAKGVGIMREAIIAPVSIEGDRNAVAQSLSYERGGFISSCIVRIPFDLKRGGGSLRCRER</sequence>
<keyword evidence="2" id="KW-1185">Reference proteome</keyword>
<name>A0ABT2X4C3_9RHOB</name>
<reference evidence="1 2" key="1">
    <citation type="submission" date="2022-10" db="EMBL/GenBank/DDBJ databases">
        <title>Defluviimonas sp. nov., isolated from ocean surface sediments.</title>
        <authorList>
            <person name="He W."/>
            <person name="Wang L."/>
            <person name="Zhang D.-F."/>
        </authorList>
    </citation>
    <scope>NUCLEOTIDE SEQUENCE [LARGE SCALE GENOMIC DNA]</scope>
    <source>
        <strain evidence="1 2">WL0024</strain>
    </source>
</reference>
<dbReference type="EMBL" id="JAOVQO010000006">
    <property type="protein sequence ID" value="MCU9847822.1"/>
    <property type="molecule type" value="Genomic_DNA"/>
</dbReference>
<evidence type="ECO:0000313" key="1">
    <source>
        <dbReference type="EMBL" id="MCU9847822.1"/>
    </source>
</evidence>
<dbReference type="RefSeq" id="WP_263334662.1">
    <property type="nucleotide sequence ID" value="NZ_JAOVQO010000006.1"/>
</dbReference>
<accession>A0ABT2X4C3</accession>